<dbReference type="Pfam" id="PF00311">
    <property type="entry name" value="PEPcase"/>
    <property type="match status" value="2"/>
</dbReference>
<dbReference type="PRINTS" id="PR00150">
    <property type="entry name" value="PEPCARBXLASE"/>
</dbReference>
<evidence type="ECO:0000313" key="4">
    <source>
        <dbReference type="Proteomes" id="UP001176883"/>
    </source>
</evidence>
<evidence type="ECO:0000313" key="3">
    <source>
        <dbReference type="EMBL" id="MDO5969326.1"/>
    </source>
</evidence>
<keyword evidence="3" id="KW-0456">Lyase</keyword>
<dbReference type="PANTHER" id="PTHR30523">
    <property type="entry name" value="PHOSPHOENOLPYRUVATE CARBOXYLASE"/>
    <property type="match status" value="1"/>
</dbReference>
<evidence type="ECO:0000256" key="2">
    <source>
        <dbReference type="ARBA" id="ARBA00022419"/>
    </source>
</evidence>
<dbReference type="InterPro" id="IPR015813">
    <property type="entry name" value="Pyrv/PenolPyrv_kinase-like_dom"/>
</dbReference>
<accession>A0ABT8W8B1</accession>
<comment type="caution">
    <text evidence="3">The sequence shown here is derived from an EMBL/GenBank/DDBJ whole genome shotgun (WGS) entry which is preliminary data.</text>
</comment>
<dbReference type="Proteomes" id="UP001176883">
    <property type="component" value="Unassembled WGS sequence"/>
</dbReference>
<protein>
    <recommendedName>
        <fullName evidence="2">Phosphoenolpyruvate carboxylase</fullName>
    </recommendedName>
</protein>
<dbReference type="GO" id="GO:0008964">
    <property type="term" value="F:phosphoenolpyruvate carboxylase activity"/>
    <property type="evidence" value="ECO:0007669"/>
    <property type="project" value="UniProtKB-EC"/>
</dbReference>
<comment type="function">
    <text evidence="1">Forms oxaloacetate, a four-carbon dicarboxylic acid source for the tricarboxylic acid cycle.</text>
</comment>
<organism evidence="3 4">
    <name type="scientific">Flavivirga aquimarina</name>
    <dbReference type="NCBI Taxonomy" id="2027862"/>
    <lineage>
        <taxon>Bacteria</taxon>
        <taxon>Pseudomonadati</taxon>
        <taxon>Bacteroidota</taxon>
        <taxon>Flavobacteriia</taxon>
        <taxon>Flavobacteriales</taxon>
        <taxon>Flavobacteriaceae</taxon>
        <taxon>Flavivirga</taxon>
    </lineage>
</organism>
<sequence length="862" mass="98974">MSVEPKLMRFKQSVLSKYQIYNSIFMTLPFDTITKTGILLPLFHETCEKGFAKGDDPTTIVDTFFKKYQARRSKESQINLLFRFIQYIERQVVLFDAIEDAAFPIVNNMEGIGTLRNLKETAISQNRLEALKDYLEEFKVRIVLTAHPTQFYPGSVLGIITDLTEAIKENNLSNINNLFGQLGKTPFFKHKKPTPYDEAKSLIWYLENVFYQSFGEIYNYIQQNIYDDSKKHNEIINIGFWPGGDRDGNPFVKPDTTLKVAKKLKQAILKKYYSDLKKLRRRLTFRGVEERIIKLETILYDYSVDLNTKETITSKELILELLSIRDLIVKEHQSLYVGEINNLINRVRLFGYYFATLDIRQDSRIHHSVFTTVIDHLIETGNPSFPKNYHDLSEKEQIKILSEASDASIDISVFKDEMVFNTLKTIEAIKEIQETNGERGANRYIISNNQTALNVMQLFAMLKLITFKDNLTVDVVPLFETITDLENAPGVMEQLYSNPAYMAHLKSRGNKQTIMLGFSDGTKDGGYLMANWGIFKAKELLTEMSRKYDITAIFFDGRGGPPARGGGKTHQFYSSLGPTIEDKEVQLTIQGQTISSNFGTLESSQYNLEQLISSGVSNRLDENKSAMSPDDKFVMNDLAEISYKAYKDFKGHPMFIPYLERMSTLKYYAKTNIGSRPSKRSNSNELVFSDLRAIPFVGSWSQLKQNVPGFFGVGTALKKYEDHGEFDKVEQLYNNSKFFKTLIENSMMSLSKSFFDLTKYMSKDPEFGAFWNIIYNEYITTKRVLLKLTGYERLMENEPSGKASIEVRESIVLPLLTIQQYALKKVQELEKADVKDEEQLKVFEKIVTRSLFGNINASRNSA</sequence>
<gene>
    <name evidence="3" type="ORF">Q4Q35_05870</name>
</gene>
<dbReference type="EMBL" id="JAUOEK010000069">
    <property type="protein sequence ID" value="MDO5969326.1"/>
    <property type="molecule type" value="Genomic_DNA"/>
</dbReference>
<dbReference type="InterPro" id="IPR021135">
    <property type="entry name" value="PEP_COase"/>
</dbReference>
<dbReference type="SUPFAM" id="SSF51621">
    <property type="entry name" value="Phosphoenolpyruvate/pyruvate domain"/>
    <property type="match status" value="1"/>
</dbReference>
<proteinExistence type="predicted"/>
<reference evidence="3" key="1">
    <citation type="submission" date="2023-07" db="EMBL/GenBank/DDBJ databases">
        <title>Two novel species in the genus Flavivirga.</title>
        <authorList>
            <person name="Kwon K."/>
        </authorList>
    </citation>
    <scope>NUCLEOTIDE SEQUENCE</scope>
    <source>
        <strain evidence="3">KCTC 52353</strain>
    </source>
</reference>
<evidence type="ECO:0000256" key="1">
    <source>
        <dbReference type="ARBA" id="ARBA00003670"/>
    </source>
</evidence>
<dbReference type="RefSeq" id="WP_303277016.1">
    <property type="nucleotide sequence ID" value="NZ_JAUOEK010000069.1"/>
</dbReference>
<dbReference type="PANTHER" id="PTHR30523:SF6">
    <property type="entry name" value="PHOSPHOENOLPYRUVATE CARBOXYLASE"/>
    <property type="match status" value="1"/>
</dbReference>
<name>A0ABT8W8B1_9FLAO</name>
<keyword evidence="4" id="KW-1185">Reference proteome</keyword>